<dbReference type="PANTHER" id="PTHR23416">
    <property type="entry name" value="SIALIC ACID SYNTHASE-RELATED"/>
    <property type="match status" value="1"/>
</dbReference>
<dbReference type="InterPro" id="IPR001451">
    <property type="entry name" value="Hexapep"/>
</dbReference>
<dbReference type="SUPFAM" id="SSF51161">
    <property type="entry name" value="Trimeric LpxA-like enzymes"/>
    <property type="match status" value="1"/>
</dbReference>
<name>A0A3R6E6J6_9BACT</name>
<keyword evidence="2" id="KW-0677">Repeat</keyword>
<protein>
    <recommendedName>
        <fullName evidence="8">Antibiotic acetyltransferase</fullName>
    </recommendedName>
</protein>
<sequence>MIKNLLIDGVGKILEISYKIFCRYKENKARKEIARIGKSSSLSYPFIIQGVQNIYIEEHCNIRANAVLTAINAKIVIKRWSGAAPYLYVSTGNHRMLPGRFYRSVTDLEKGEGYDADVIINEDVWIASRVTLLKGVNIGRGAIIAAGAVVNKDVLPYSIVGGVPARFIKFKWSLEQVLEHEKILYEEDERFSIDELKSFGLV</sequence>
<keyword evidence="1" id="KW-0808">Transferase</keyword>
<dbReference type="Pfam" id="PF00132">
    <property type="entry name" value="Hexapep"/>
    <property type="match status" value="1"/>
</dbReference>
<evidence type="ECO:0000313" key="6">
    <source>
        <dbReference type="Proteomes" id="UP000283732"/>
    </source>
</evidence>
<organism evidence="5 6">
    <name type="scientific">Parabacteroides merdae</name>
    <dbReference type="NCBI Taxonomy" id="46503"/>
    <lineage>
        <taxon>Bacteria</taxon>
        <taxon>Pseudomonadati</taxon>
        <taxon>Bacteroidota</taxon>
        <taxon>Bacteroidia</taxon>
        <taxon>Bacteroidales</taxon>
        <taxon>Tannerellaceae</taxon>
        <taxon>Parabacteroides</taxon>
    </lineage>
</organism>
<comment type="caution">
    <text evidence="5">The sequence shown here is derived from an EMBL/GenBank/DDBJ whole genome shotgun (WGS) entry which is preliminary data.</text>
</comment>
<reference evidence="6 7" key="1">
    <citation type="submission" date="2018-08" db="EMBL/GenBank/DDBJ databases">
        <title>A genome reference for cultivated species of the human gut microbiota.</title>
        <authorList>
            <person name="Zou Y."/>
            <person name="Xue W."/>
            <person name="Luo G."/>
        </authorList>
    </citation>
    <scope>NUCLEOTIDE SEQUENCE [LARGE SCALE GENOMIC DNA]</scope>
    <source>
        <strain evidence="5 6">AM16-50</strain>
        <strain evidence="4 7">AM50-15</strain>
    </source>
</reference>
<evidence type="ECO:0000313" key="7">
    <source>
        <dbReference type="Proteomes" id="UP000285173"/>
    </source>
</evidence>
<proteinExistence type="predicted"/>
<gene>
    <name evidence="5" type="ORF">DW191_18060</name>
    <name evidence="4" type="ORF">DW986_18915</name>
</gene>
<dbReference type="GO" id="GO:0016746">
    <property type="term" value="F:acyltransferase activity"/>
    <property type="evidence" value="ECO:0007669"/>
    <property type="project" value="UniProtKB-KW"/>
</dbReference>
<dbReference type="RefSeq" id="WP_122203712.1">
    <property type="nucleotide sequence ID" value="NZ_QRKC01000012.1"/>
</dbReference>
<dbReference type="EMBL" id="QRKC01000012">
    <property type="protein sequence ID" value="RHH74565.1"/>
    <property type="molecule type" value="Genomic_DNA"/>
</dbReference>
<evidence type="ECO:0008006" key="8">
    <source>
        <dbReference type="Google" id="ProtNLM"/>
    </source>
</evidence>
<evidence type="ECO:0000256" key="3">
    <source>
        <dbReference type="ARBA" id="ARBA00023315"/>
    </source>
</evidence>
<dbReference type="PROSITE" id="PS00101">
    <property type="entry name" value="HEXAPEP_TRANSFERASES"/>
    <property type="match status" value="1"/>
</dbReference>
<keyword evidence="3" id="KW-0012">Acyltransferase</keyword>
<evidence type="ECO:0000256" key="1">
    <source>
        <dbReference type="ARBA" id="ARBA00022679"/>
    </source>
</evidence>
<dbReference type="EMBL" id="QSEF01000043">
    <property type="protein sequence ID" value="RGZ43020.1"/>
    <property type="molecule type" value="Genomic_DNA"/>
</dbReference>
<dbReference type="AlphaFoldDB" id="A0A3R6E6J6"/>
<evidence type="ECO:0000256" key="2">
    <source>
        <dbReference type="ARBA" id="ARBA00022737"/>
    </source>
</evidence>
<dbReference type="Proteomes" id="UP000283732">
    <property type="component" value="Unassembled WGS sequence"/>
</dbReference>
<dbReference type="Gene3D" id="2.160.10.10">
    <property type="entry name" value="Hexapeptide repeat proteins"/>
    <property type="match status" value="1"/>
</dbReference>
<dbReference type="Proteomes" id="UP000285173">
    <property type="component" value="Unassembled WGS sequence"/>
</dbReference>
<accession>A0A3R6E6J6</accession>
<evidence type="ECO:0000313" key="5">
    <source>
        <dbReference type="EMBL" id="RHH74565.1"/>
    </source>
</evidence>
<dbReference type="InterPro" id="IPR051159">
    <property type="entry name" value="Hexapeptide_acetyltransf"/>
</dbReference>
<dbReference type="InterPro" id="IPR011004">
    <property type="entry name" value="Trimer_LpxA-like_sf"/>
</dbReference>
<dbReference type="InterPro" id="IPR018357">
    <property type="entry name" value="Hexapep_transf_CS"/>
</dbReference>
<evidence type="ECO:0000313" key="4">
    <source>
        <dbReference type="EMBL" id="RGZ43020.1"/>
    </source>
</evidence>